<dbReference type="InterPro" id="IPR002173">
    <property type="entry name" value="Carboh/pur_kinase_PfkB_CS"/>
</dbReference>
<dbReference type="SUPFAM" id="SSF53613">
    <property type="entry name" value="Ribokinase-like"/>
    <property type="match status" value="1"/>
</dbReference>
<dbReference type="InterPro" id="IPR011611">
    <property type="entry name" value="PfkB_dom"/>
</dbReference>
<evidence type="ECO:0000256" key="4">
    <source>
        <dbReference type="RuleBase" id="RU003704"/>
    </source>
</evidence>
<dbReference type="Proteomes" id="UP000822688">
    <property type="component" value="Chromosome 6"/>
</dbReference>
<evidence type="ECO:0000256" key="1">
    <source>
        <dbReference type="ARBA" id="ARBA00010688"/>
    </source>
</evidence>
<protein>
    <recommendedName>
        <fullName evidence="5">Carbohydrate kinase PfkB domain-containing protein</fullName>
    </recommendedName>
</protein>
<organism evidence="6 7">
    <name type="scientific">Ceratodon purpureus</name>
    <name type="common">Fire moss</name>
    <name type="synonym">Dicranum purpureum</name>
    <dbReference type="NCBI Taxonomy" id="3225"/>
    <lineage>
        <taxon>Eukaryota</taxon>
        <taxon>Viridiplantae</taxon>
        <taxon>Streptophyta</taxon>
        <taxon>Embryophyta</taxon>
        <taxon>Bryophyta</taxon>
        <taxon>Bryophytina</taxon>
        <taxon>Bryopsida</taxon>
        <taxon>Dicranidae</taxon>
        <taxon>Pseudoditrichales</taxon>
        <taxon>Ditrichaceae</taxon>
        <taxon>Ceratodon</taxon>
    </lineage>
</organism>
<reference evidence="6 7" key="1">
    <citation type="submission" date="2020-06" db="EMBL/GenBank/DDBJ databases">
        <title>WGS assembly of Ceratodon purpureus strain R40.</title>
        <authorList>
            <person name="Carey S.B."/>
            <person name="Jenkins J."/>
            <person name="Shu S."/>
            <person name="Lovell J.T."/>
            <person name="Sreedasyam A."/>
            <person name="Maumus F."/>
            <person name="Tiley G.P."/>
            <person name="Fernandez-Pozo N."/>
            <person name="Barry K."/>
            <person name="Chen C."/>
            <person name="Wang M."/>
            <person name="Lipzen A."/>
            <person name="Daum C."/>
            <person name="Saski C.A."/>
            <person name="Payton A.C."/>
            <person name="Mcbreen J.C."/>
            <person name="Conrad R.E."/>
            <person name="Kollar L.M."/>
            <person name="Olsson S."/>
            <person name="Huttunen S."/>
            <person name="Landis J.B."/>
            <person name="Wickett N.J."/>
            <person name="Johnson M.G."/>
            <person name="Rensing S.A."/>
            <person name="Grimwood J."/>
            <person name="Schmutz J."/>
            <person name="Mcdaniel S.F."/>
        </authorList>
    </citation>
    <scope>NUCLEOTIDE SEQUENCE [LARGE SCALE GENOMIC DNA]</scope>
    <source>
        <strain evidence="6 7">R40</strain>
    </source>
</reference>
<dbReference type="OrthoDB" id="415590at2759"/>
<dbReference type="AlphaFoldDB" id="A0A8T0HBG5"/>
<keyword evidence="2 4" id="KW-0808">Transferase</keyword>
<evidence type="ECO:0000256" key="3">
    <source>
        <dbReference type="ARBA" id="ARBA00022777"/>
    </source>
</evidence>
<keyword evidence="7" id="KW-1185">Reference proteome</keyword>
<dbReference type="PANTHER" id="PTHR43320">
    <property type="entry name" value="SUGAR KINASE"/>
    <property type="match status" value="1"/>
</dbReference>
<evidence type="ECO:0000256" key="2">
    <source>
        <dbReference type="ARBA" id="ARBA00022679"/>
    </source>
</evidence>
<dbReference type="PROSITE" id="PS00584">
    <property type="entry name" value="PFKB_KINASES_2"/>
    <property type="match status" value="1"/>
</dbReference>
<dbReference type="InterPro" id="IPR029056">
    <property type="entry name" value="Ribokinase-like"/>
</dbReference>
<feature type="domain" description="Carbohydrate kinase PfkB" evidence="5">
    <location>
        <begin position="187"/>
        <end position="465"/>
    </location>
</feature>
<evidence type="ECO:0000259" key="5">
    <source>
        <dbReference type="Pfam" id="PF00294"/>
    </source>
</evidence>
<dbReference type="InterPro" id="IPR002139">
    <property type="entry name" value="Ribo/fructo_kinase"/>
</dbReference>
<evidence type="ECO:0000313" key="6">
    <source>
        <dbReference type="EMBL" id="KAG0569111.1"/>
    </source>
</evidence>
<comment type="caution">
    <text evidence="6">The sequence shown here is derived from an EMBL/GenBank/DDBJ whole genome shotgun (WGS) entry which is preliminary data.</text>
</comment>
<gene>
    <name evidence="6" type="ORF">KC19_6G065600</name>
</gene>
<sequence length="504" mass="53361">MAAIANLPSLPLRTGGLLSAAISEENSCARQLRGGAWAGSNLVASSSSSVSIASSSSLSLVARFGGEVRGRGSFFRGDQTVLFMIHRLVCACNGGGQRQGTVCYASDRDVENAGYQMNGDPQRIEEQPYGIPDKKVPERWDVVGLGQAMVDISASVGDDFVERLGLVKGTRKVVNHEESWKVLRDIDGRDYKVSAGGSLSNTLVALARLGMASSKNSAQNVAMTGSVGSDHLGDFYRTKLLRANVHFLSQPVVEGTTGTVIVLTTPDAQRTMLSYQGMSSIVNFDTVLASAIAKSRVLVVEGYLWEISQTIDAIAQACEAACQQGVLVALTASDVSCVTRHRQQFLDVMCKSTDILFANADEARALCGFGENSTPEQAAKHLNQFCPLVSVTDGARGSYIGLRGELVFIPPAPCVPVDTCGAGDAYAAGVLYGLLRGIPDVKGMGDLAARVAAIVVGQQGTRLKEEAAVELAESVNSLSDLLDTRLMELMGMKDQVQPKKISSV</sequence>
<dbReference type="InterPro" id="IPR052700">
    <property type="entry name" value="Carb_kinase_PfkB-like"/>
</dbReference>
<dbReference type="Pfam" id="PF00294">
    <property type="entry name" value="PfkB"/>
    <property type="match status" value="1"/>
</dbReference>
<comment type="similarity">
    <text evidence="1 4">Belongs to the carbohydrate kinase PfkB family.</text>
</comment>
<dbReference type="FunFam" id="3.40.1190.20:FF:000025">
    <property type="entry name" value="Putative sugar kinase slr0537"/>
    <property type="match status" value="1"/>
</dbReference>
<keyword evidence="3 4" id="KW-0418">Kinase</keyword>
<dbReference type="CDD" id="cd01168">
    <property type="entry name" value="adenosine_kinase"/>
    <property type="match status" value="1"/>
</dbReference>
<dbReference type="PANTHER" id="PTHR43320:SF3">
    <property type="entry name" value="CARBOHYDRATE KINASE PFKB DOMAIN-CONTAINING PROTEIN"/>
    <property type="match status" value="1"/>
</dbReference>
<dbReference type="PRINTS" id="PR00990">
    <property type="entry name" value="RIBOKINASE"/>
</dbReference>
<evidence type="ECO:0000313" key="7">
    <source>
        <dbReference type="Proteomes" id="UP000822688"/>
    </source>
</evidence>
<name>A0A8T0HBG5_CERPU</name>
<dbReference type="GO" id="GO:0016301">
    <property type="term" value="F:kinase activity"/>
    <property type="evidence" value="ECO:0007669"/>
    <property type="project" value="UniProtKB-KW"/>
</dbReference>
<dbReference type="EMBL" id="CM026427">
    <property type="protein sequence ID" value="KAG0569111.1"/>
    <property type="molecule type" value="Genomic_DNA"/>
</dbReference>
<proteinExistence type="inferred from homology"/>
<dbReference type="Gene3D" id="3.40.1190.20">
    <property type="match status" value="1"/>
</dbReference>
<accession>A0A8T0HBG5</accession>